<dbReference type="EMBL" id="BEGY01000016">
    <property type="protein sequence ID" value="GAX76196.1"/>
    <property type="molecule type" value="Genomic_DNA"/>
</dbReference>
<organism evidence="2 3">
    <name type="scientific">Chlamydomonas eustigma</name>
    <dbReference type="NCBI Taxonomy" id="1157962"/>
    <lineage>
        <taxon>Eukaryota</taxon>
        <taxon>Viridiplantae</taxon>
        <taxon>Chlorophyta</taxon>
        <taxon>core chlorophytes</taxon>
        <taxon>Chlorophyceae</taxon>
        <taxon>CS clade</taxon>
        <taxon>Chlamydomonadales</taxon>
        <taxon>Chlamydomonadaceae</taxon>
        <taxon>Chlamydomonas</taxon>
    </lineage>
</organism>
<reference evidence="2 3" key="1">
    <citation type="submission" date="2017-08" db="EMBL/GenBank/DDBJ databases">
        <title>Acidophilic green algal genome provides insights into adaptation to an acidic environment.</title>
        <authorList>
            <person name="Hirooka S."/>
            <person name="Hirose Y."/>
            <person name="Kanesaki Y."/>
            <person name="Higuchi S."/>
            <person name="Fujiwara T."/>
            <person name="Onuma R."/>
            <person name="Era A."/>
            <person name="Ohbayashi R."/>
            <person name="Uzuka A."/>
            <person name="Nozaki H."/>
            <person name="Yoshikawa H."/>
            <person name="Miyagishima S.Y."/>
        </authorList>
    </citation>
    <scope>NUCLEOTIDE SEQUENCE [LARGE SCALE GENOMIC DNA]</scope>
    <source>
        <strain evidence="2 3">NIES-2499</strain>
    </source>
</reference>
<evidence type="ECO:0000313" key="3">
    <source>
        <dbReference type="Proteomes" id="UP000232323"/>
    </source>
</evidence>
<evidence type="ECO:0008006" key="4">
    <source>
        <dbReference type="Google" id="ProtNLM"/>
    </source>
</evidence>
<feature type="signal peptide" evidence="1">
    <location>
        <begin position="1"/>
        <end position="17"/>
    </location>
</feature>
<dbReference type="Proteomes" id="UP000232323">
    <property type="component" value="Unassembled WGS sequence"/>
</dbReference>
<proteinExistence type="predicted"/>
<keyword evidence="3" id="KW-1185">Reference proteome</keyword>
<comment type="caution">
    <text evidence="2">The sequence shown here is derived from an EMBL/GenBank/DDBJ whole genome shotgun (WGS) entry which is preliminary data.</text>
</comment>
<dbReference type="AlphaFoldDB" id="A0A250WZI9"/>
<evidence type="ECO:0000256" key="1">
    <source>
        <dbReference type="SAM" id="SignalP"/>
    </source>
</evidence>
<sequence length="121" mass="13343">MWAQLRALFWGQQVALQASTWLQSAISLLLRRRRRGQCGCCCCCSQQAPSPSIMLPGGGGGGNVAAAADNGSIWGYGLVPYLNQQWIPWDEVMPDEKRQVWLHPNTDYSPPTAHDPVNVFS</sequence>
<accession>A0A250WZI9</accession>
<feature type="chain" id="PRO_5012558201" description="WW domain-containing protein" evidence="1">
    <location>
        <begin position="18"/>
        <end position="121"/>
    </location>
</feature>
<name>A0A250WZI9_9CHLO</name>
<evidence type="ECO:0000313" key="2">
    <source>
        <dbReference type="EMBL" id="GAX76196.1"/>
    </source>
</evidence>
<protein>
    <recommendedName>
        <fullName evidence="4">WW domain-containing protein</fullName>
    </recommendedName>
</protein>
<keyword evidence="1" id="KW-0732">Signal</keyword>
<gene>
    <name evidence="2" type="ORF">CEUSTIGMA_g3640.t1</name>
</gene>